<dbReference type="AlphaFoldDB" id="A0A843UFH9"/>
<evidence type="ECO:0000313" key="1">
    <source>
        <dbReference type="EMBL" id="MQL80836.1"/>
    </source>
</evidence>
<evidence type="ECO:0000313" key="2">
    <source>
        <dbReference type="Proteomes" id="UP000652761"/>
    </source>
</evidence>
<proteinExistence type="predicted"/>
<organism evidence="1 2">
    <name type="scientific">Colocasia esculenta</name>
    <name type="common">Wild taro</name>
    <name type="synonym">Arum esculentum</name>
    <dbReference type="NCBI Taxonomy" id="4460"/>
    <lineage>
        <taxon>Eukaryota</taxon>
        <taxon>Viridiplantae</taxon>
        <taxon>Streptophyta</taxon>
        <taxon>Embryophyta</taxon>
        <taxon>Tracheophyta</taxon>
        <taxon>Spermatophyta</taxon>
        <taxon>Magnoliopsida</taxon>
        <taxon>Liliopsida</taxon>
        <taxon>Araceae</taxon>
        <taxon>Aroideae</taxon>
        <taxon>Colocasieae</taxon>
        <taxon>Colocasia</taxon>
    </lineage>
</organism>
<keyword evidence="2" id="KW-1185">Reference proteome</keyword>
<reference evidence="1" key="1">
    <citation type="submission" date="2017-07" db="EMBL/GenBank/DDBJ databases">
        <title>Taro Niue Genome Assembly and Annotation.</title>
        <authorList>
            <person name="Atibalentja N."/>
            <person name="Keating K."/>
            <person name="Fields C.J."/>
        </authorList>
    </citation>
    <scope>NUCLEOTIDE SEQUENCE</scope>
    <source>
        <strain evidence="1">Niue_2</strain>
        <tissue evidence="1">Leaf</tissue>
    </source>
</reference>
<gene>
    <name evidence="1" type="ORF">Taro_013291</name>
</gene>
<dbReference type="Proteomes" id="UP000652761">
    <property type="component" value="Unassembled WGS sequence"/>
</dbReference>
<protein>
    <submittedName>
        <fullName evidence="1">Uncharacterized protein</fullName>
    </submittedName>
</protein>
<name>A0A843UFH9_COLES</name>
<sequence>MACMAPGGGGAGLMHAVVDWPPPRALCVLVSHMIDAKPIGDDLWVDPRQVICQVDKDNEILKKGMQQLSSFLQEGCSNHDSSSGVSHHMNDSELACQLSLRWGLGLSSSTPHLWSRLIAPESQLRAVVRYYWKLLHQSQRHPPIEEPQLVVSMASAGATSLVHVVDLMLVDAMAIAIIFAKRRFGLQGPLPGAILLLPIPPSSAMASKVKRKDHLPPTSLPSFRGHPCTAPTTVVREPAMMPRLAPLLFILSVLFLSHWSTSGEADGVVPDGIRIPEPVDHEVNVPSQATRSKDMYKT</sequence>
<accession>A0A843UFH9</accession>
<comment type="caution">
    <text evidence="1">The sequence shown here is derived from an EMBL/GenBank/DDBJ whole genome shotgun (WGS) entry which is preliminary data.</text>
</comment>
<dbReference type="EMBL" id="NMUH01000529">
    <property type="protein sequence ID" value="MQL80836.1"/>
    <property type="molecule type" value="Genomic_DNA"/>
</dbReference>